<dbReference type="InParanoid" id="C5LVH7"/>
<keyword evidence="9" id="KW-0067">ATP-binding</keyword>
<comment type="cofactor">
    <cofactor evidence="1">
        <name>Mg(2+)</name>
        <dbReference type="ChEBI" id="CHEBI:18420"/>
    </cofactor>
</comment>
<reference evidence="12 13" key="1">
    <citation type="submission" date="2008-07" db="EMBL/GenBank/DDBJ databases">
        <authorList>
            <person name="El-Sayed N."/>
            <person name="Caler E."/>
            <person name="Inman J."/>
            <person name="Amedeo P."/>
            <person name="Hass B."/>
            <person name="Wortman J."/>
        </authorList>
    </citation>
    <scope>NUCLEOTIDE SEQUENCE [LARGE SCALE GENOMIC DNA]</scope>
    <source>
        <strain evidence="13">ATCC 50983 / TXsc</strain>
    </source>
</reference>
<keyword evidence="7" id="KW-0547">Nucleotide-binding</keyword>
<dbReference type="InterPro" id="IPR001805">
    <property type="entry name" value="Adenokinase"/>
</dbReference>
<dbReference type="InterPro" id="IPR011611">
    <property type="entry name" value="PfkB_dom"/>
</dbReference>
<gene>
    <name evidence="12" type="ORF">Pmar_PMAR013317</name>
</gene>
<feature type="domain" description="Carbohydrate kinase PfkB" evidence="11">
    <location>
        <begin position="276"/>
        <end position="375"/>
    </location>
</feature>
<evidence type="ECO:0000256" key="3">
    <source>
        <dbReference type="ARBA" id="ARBA00010688"/>
    </source>
</evidence>
<proteinExistence type="inferred from homology"/>
<accession>C5LVH7</accession>
<evidence type="ECO:0000256" key="2">
    <source>
        <dbReference type="ARBA" id="ARBA00004801"/>
    </source>
</evidence>
<dbReference type="Gene3D" id="3.40.1190.20">
    <property type="match status" value="1"/>
</dbReference>
<dbReference type="GeneID" id="9045118"/>
<evidence type="ECO:0000256" key="1">
    <source>
        <dbReference type="ARBA" id="ARBA00001946"/>
    </source>
</evidence>
<comment type="similarity">
    <text evidence="3">Belongs to the carbohydrate kinase PfkB family.</text>
</comment>
<dbReference type="RefSeq" id="XP_002766547.1">
    <property type="nucleotide sequence ID" value="XM_002766501.1"/>
</dbReference>
<evidence type="ECO:0000256" key="10">
    <source>
        <dbReference type="PIRSR" id="PIRSR601805-1"/>
    </source>
</evidence>
<dbReference type="GO" id="GO:0006144">
    <property type="term" value="P:purine nucleobase metabolic process"/>
    <property type="evidence" value="ECO:0007669"/>
    <property type="project" value="TreeGrafter"/>
</dbReference>
<evidence type="ECO:0000256" key="9">
    <source>
        <dbReference type="ARBA" id="ARBA00022840"/>
    </source>
</evidence>
<keyword evidence="5" id="KW-0808">Transferase</keyword>
<dbReference type="EC" id="2.7.1.20" evidence="4"/>
<dbReference type="Proteomes" id="UP000007800">
    <property type="component" value="Unassembled WGS sequence"/>
</dbReference>
<dbReference type="InterPro" id="IPR029056">
    <property type="entry name" value="Ribokinase-like"/>
</dbReference>
<evidence type="ECO:0000256" key="6">
    <source>
        <dbReference type="ARBA" id="ARBA00022726"/>
    </source>
</evidence>
<keyword evidence="6" id="KW-0660">Purine salvage</keyword>
<evidence type="ECO:0000256" key="4">
    <source>
        <dbReference type="ARBA" id="ARBA00012119"/>
    </source>
</evidence>
<keyword evidence="13" id="KW-1185">Reference proteome</keyword>
<dbReference type="AlphaFoldDB" id="C5LVH7"/>
<dbReference type="GO" id="GO:0005634">
    <property type="term" value="C:nucleus"/>
    <property type="evidence" value="ECO:0007669"/>
    <property type="project" value="TreeGrafter"/>
</dbReference>
<keyword evidence="8 12" id="KW-0418">Kinase</keyword>
<organism evidence="13">
    <name type="scientific">Perkinsus marinus (strain ATCC 50983 / TXsc)</name>
    <dbReference type="NCBI Taxonomy" id="423536"/>
    <lineage>
        <taxon>Eukaryota</taxon>
        <taxon>Sar</taxon>
        <taxon>Alveolata</taxon>
        <taxon>Perkinsozoa</taxon>
        <taxon>Perkinsea</taxon>
        <taxon>Perkinsida</taxon>
        <taxon>Perkinsidae</taxon>
        <taxon>Perkinsus</taxon>
    </lineage>
</organism>
<dbReference type="GO" id="GO:0044209">
    <property type="term" value="P:AMP salvage"/>
    <property type="evidence" value="ECO:0007669"/>
    <property type="project" value="UniProtKB-UniPathway"/>
</dbReference>
<dbReference type="GO" id="GO:0006166">
    <property type="term" value="P:purine ribonucleoside salvage"/>
    <property type="evidence" value="ECO:0007669"/>
    <property type="project" value="UniProtKB-KW"/>
</dbReference>
<evidence type="ECO:0000256" key="8">
    <source>
        <dbReference type="ARBA" id="ARBA00022777"/>
    </source>
</evidence>
<evidence type="ECO:0000256" key="5">
    <source>
        <dbReference type="ARBA" id="ARBA00022679"/>
    </source>
</evidence>
<evidence type="ECO:0000313" key="13">
    <source>
        <dbReference type="Proteomes" id="UP000007800"/>
    </source>
</evidence>
<sequence length="449" mass="48665">MATSASPSAVAVDAVASCDDSSSISATLSTYDDSEVASLLSSASRQHLEGIITNDMPASIVGLCHPLLDLVATIDDFEAYGLEPSTQRLAKGSDEDKKLFARMLGDGELTVHRIAGGQAMNSLRGVKWWFDRHEADPEYNDVSFANTSVRIVGSVGDDEYANVLREACVEAGLETDFEVFPGGRTGKCCALLKDKKRTMITDLGVAPDFRAGPERGIPTDCRILYTTAFYACGDGYACREYIPNHPQIKSGYTKLFAGLSAAWACKNDDFTYMARYACDVVFGNEVEFTAFAEHLGIVGVSKMSPREIAEAVSAFMKPGAWAIMTQGPDPVVCCSNLTDTCDAFTHTVRDLDPLAISDDIGAGDGFVGGFIAAIYARLLASDFTPRSMPSPVESIISNARDDDTSYLLPGDDSRSDTWYWITRQMVMDGVEEGIYCARQVMKHTGCQYF</sequence>
<dbReference type="SUPFAM" id="SSF53613">
    <property type="entry name" value="Ribokinase-like"/>
    <property type="match status" value="1"/>
</dbReference>
<feature type="active site" description="Proton acceptor" evidence="10">
    <location>
        <position position="364"/>
    </location>
</feature>
<feature type="domain" description="Carbohydrate kinase PfkB" evidence="11">
    <location>
        <begin position="110"/>
        <end position="209"/>
    </location>
</feature>
<dbReference type="GO" id="GO:0005829">
    <property type="term" value="C:cytosol"/>
    <property type="evidence" value="ECO:0007669"/>
    <property type="project" value="TreeGrafter"/>
</dbReference>
<dbReference type="EMBL" id="GG685894">
    <property type="protein sequence ID" value="EEQ99264.1"/>
    <property type="molecule type" value="Genomic_DNA"/>
</dbReference>
<dbReference type="UniPathway" id="UPA00588">
    <property type="reaction ID" value="UER00659"/>
</dbReference>
<evidence type="ECO:0000313" key="12">
    <source>
        <dbReference type="EMBL" id="EEQ99264.1"/>
    </source>
</evidence>
<evidence type="ECO:0000259" key="11">
    <source>
        <dbReference type="Pfam" id="PF00294"/>
    </source>
</evidence>
<evidence type="ECO:0000256" key="7">
    <source>
        <dbReference type="ARBA" id="ARBA00022741"/>
    </source>
</evidence>
<dbReference type="Pfam" id="PF00294">
    <property type="entry name" value="PfkB"/>
    <property type="match status" value="2"/>
</dbReference>
<dbReference type="PANTHER" id="PTHR45769">
    <property type="entry name" value="ADENOSINE KINASE"/>
    <property type="match status" value="1"/>
</dbReference>
<protein>
    <recommendedName>
        <fullName evidence="4">adenosine kinase</fullName>
        <ecNumber evidence="4">2.7.1.20</ecNumber>
    </recommendedName>
</protein>
<dbReference type="Gene3D" id="3.30.1110.10">
    <property type="match status" value="1"/>
</dbReference>
<name>C5LVH7_PERM5</name>
<dbReference type="PANTHER" id="PTHR45769:SF3">
    <property type="entry name" value="ADENOSINE KINASE"/>
    <property type="match status" value="1"/>
</dbReference>
<dbReference type="GO" id="GO:0004001">
    <property type="term" value="F:adenosine kinase activity"/>
    <property type="evidence" value="ECO:0007669"/>
    <property type="project" value="UniProtKB-EC"/>
</dbReference>
<dbReference type="OrthoDB" id="432447at2759"/>
<comment type="pathway">
    <text evidence="2">Purine metabolism; AMP biosynthesis via salvage pathway; AMP from adenosine: step 1/1.</text>
</comment>
<dbReference type="GO" id="GO:0005524">
    <property type="term" value="F:ATP binding"/>
    <property type="evidence" value="ECO:0007669"/>
    <property type="project" value="UniProtKB-KW"/>
</dbReference>